<feature type="region of interest" description="Disordered" evidence="8">
    <location>
        <begin position="1"/>
        <end position="27"/>
    </location>
</feature>
<dbReference type="InterPro" id="IPR004324">
    <property type="entry name" value="FBT"/>
</dbReference>
<dbReference type="NCBIfam" id="TIGR00788">
    <property type="entry name" value="fbt"/>
    <property type="match status" value="1"/>
</dbReference>
<evidence type="ECO:0000256" key="1">
    <source>
        <dbReference type="ARBA" id="ARBA00004141"/>
    </source>
</evidence>
<keyword evidence="3" id="KW-0813">Transport</keyword>
<feature type="transmembrane region" description="Helical" evidence="9">
    <location>
        <begin position="200"/>
        <end position="220"/>
    </location>
</feature>
<dbReference type="InterPro" id="IPR036259">
    <property type="entry name" value="MFS_trans_sf"/>
</dbReference>
<evidence type="ECO:0000256" key="3">
    <source>
        <dbReference type="ARBA" id="ARBA00022448"/>
    </source>
</evidence>
<feature type="transmembrane region" description="Helical" evidence="9">
    <location>
        <begin position="282"/>
        <end position="301"/>
    </location>
</feature>
<reference evidence="10" key="1">
    <citation type="submission" date="2023-03" db="EMBL/GenBank/DDBJ databases">
        <authorList>
            <person name="Julca I."/>
        </authorList>
    </citation>
    <scope>NUCLEOTIDE SEQUENCE</scope>
</reference>
<feature type="transmembrane region" description="Helical" evidence="9">
    <location>
        <begin position="135"/>
        <end position="160"/>
    </location>
</feature>
<organism evidence="10 11">
    <name type="scientific">Oldenlandia corymbosa var. corymbosa</name>
    <dbReference type="NCBI Taxonomy" id="529605"/>
    <lineage>
        <taxon>Eukaryota</taxon>
        <taxon>Viridiplantae</taxon>
        <taxon>Streptophyta</taxon>
        <taxon>Embryophyta</taxon>
        <taxon>Tracheophyta</taxon>
        <taxon>Spermatophyta</taxon>
        <taxon>Magnoliopsida</taxon>
        <taxon>eudicotyledons</taxon>
        <taxon>Gunneridae</taxon>
        <taxon>Pentapetalae</taxon>
        <taxon>asterids</taxon>
        <taxon>lamiids</taxon>
        <taxon>Gentianales</taxon>
        <taxon>Rubiaceae</taxon>
        <taxon>Rubioideae</taxon>
        <taxon>Spermacoceae</taxon>
        <taxon>Hedyotis-Oldenlandia complex</taxon>
        <taxon>Oldenlandia</taxon>
    </lineage>
</organism>
<protein>
    <submittedName>
        <fullName evidence="10">OLC1v1025643C1</fullName>
    </submittedName>
</protein>
<comment type="similarity">
    <text evidence="2">Belongs to the major facilitator superfamily. Folate-biopterin transporter (TC 2.A.71) family.</text>
</comment>
<dbReference type="InterPro" id="IPR039309">
    <property type="entry name" value="BT1"/>
</dbReference>
<sequence>MVSLHEINEERGEQGRRRSRGADNANNTYRAKGAGVVAEDDTTIDTSSSSNTEKMRKFLLGIGFWVQGLRCFPWLGVNFFLKDGLRVDPSTLQILQSSANLPMVAKPFLGIISDSCFIFGQHRIPYIAIGAILQAVSWLAIAIMSGSGISFFAVTFYLLLSNFGASIAEVANDAIVAETSKEPASSKTSKAPSSGNLQSFVWIASSTGGVLGNLVGGVAIDRFSSRAIFFTFGVVAVIQFLITMCIHERSLKLPKSSSGAGFRKQFSELLAALRKPEISYSIAWFAATFAVVPSLIGTMFFYQTEHLKIESSILGISKVIGQAAMLLWGVIYERYLKSVPARKVITSIQISMAILMLSDILFVKGFYRALGFPDSLYVMIFSGVLEVMMFTKILPFTVLLAQLCPPGCEGSVMAFLMSSVALAMVVSGFFGVALASYFGVTGNNFSGFPMALLLQAACTVSPLYWSYYVPDTVKSKTNGKEN</sequence>
<keyword evidence="11" id="KW-1185">Reference proteome</keyword>
<dbReference type="GO" id="GO:0016020">
    <property type="term" value="C:membrane"/>
    <property type="evidence" value="ECO:0007669"/>
    <property type="project" value="UniProtKB-SubCell"/>
</dbReference>
<name>A0AAV1C8B2_OLDCO</name>
<gene>
    <name evidence="10" type="ORF">OLC1_LOCUS2869</name>
</gene>
<feature type="transmembrane region" description="Helical" evidence="9">
    <location>
        <begin position="375"/>
        <end position="400"/>
    </location>
</feature>
<dbReference type="SUPFAM" id="SSF103473">
    <property type="entry name" value="MFS general substrate transporter"/>
    <property type="match status" value="1"/>
</dbReference>
<evidence type="ECO:0000256" key="5">
    <source>
        <dbReference type="ARBA" id="ARBA00022989"/>
    </source>
</evidence>
<evidence type="ECO:0000313" key="11">
    <source>
        <dbReference type="Proteomes" id="UP001161247"/>
    </source>
</evidence>
<dbReference type="PANTHER" id="PTHR31585">
    <property type="entry name" value="FOLATE-BIOPTERIN TRANSPORTER 1, CHLOROPLASTIC"/>
    <property type="match status" value="1"/>
</dbReference>
<keyword evidence="6 9" id="KW-0472">Membrane</keyword>
<dbReference type="AlphaFoldDB" id="A0AAV1C8B2"/>
<proteinExistence type="inferred from homology"/>
<feature type="transmembrane region" description="Helical" evidence="9">
    <location>
        <begin position="226"/>
        <end position="246"/>
    </location>
</feature>
<keyword evidence="4 9" id="KW-0812">Transmembrane</keyword>
<dbReference type="Proteomes" id="UP001161247">
    <property type="component" value="Chromosome 1"/>
</dbReference>
<evidence type="ECO:0000256" key="4">
    <source>
        <dbReference type="ARBA" id="ARBA00022692"/>
    </source>
</evidence>
<dbReference type="PANTHER" id="PTHR31585:SF2">
    <property type="entry name" value="FOLATE-BIOPTERIN TRANSPORTER 7-RELATED"/>
    <property type="match status" value="1"/>
</dbReference>
<dbReference type="Gene3D" id="1.20.1250.20">
    <property type="entry name" value="MFS general substrate transporter like domains"/>
    <property type="match status" value="1"/>
</dbReference>
<keyword evidence="5 9" id="KW-1133">Transmembrane helix</keyword>
<comment type="similarity">
    <text evidence="7">Belongs to the major facilitator superfamily. Phosphate:H(+) symporter (TC 2.A.1.9) family.</text>
</comment>
<comment type="subcellular location">
    <subcellularLocation>
        <location evidence="1">Membrane</location>
        <topology evidence="1">Multi-pass membrane protein</topology>
    </subcellularLocation>
</comment>
<evidence type="ECO:0000256" key="8">
    <source>
        <dbReference type="SAM" id="MobiDB-lite"/>
    </source>
</evidence>
<evidence type="ECO:0000256" key="7">
    <source>
        <dbReference type="ARBA" id="ARBA00044504"/>
    </source>
</evidence>
<feature type="transmembrane region" description="Helical" evidence="9">
    <location>
        <begin position="450"/>
        <end position="470"/>
    </location>
</feature>
<dbReference type="Pfam" id="PF03092">
    <property type="entry name" value="BT1"/>
    <property type="match status" value="1"/>
</dbReference>
<dbReference type="EMBL" id="OX459118">
    <property type="protein sequence ID" value="CAI9090793.1"/>
    <property type="molecule type" value="Genomic_DNA"/>
</dbReference>
<evidence type="ECO:0000256" key="6">
    <source>
        <dbReference type="ARBA" id="ARBA00023136"/>
    </source>
</evidence>
<feature type="compositionally biased region" description="Basic and acidic residues" evidence="8">
    <location>
        <begin position="1"/>
        <end position="16"/>
    </location>
</feature>
<feature type="transmembrane region" description="Helical" evidence="9">
    <location>
        <begin position="412"/>
        <end position="438"/>
    </location>
</feature>
<feature type="transmembrane region" description="Helical" evidence="9">
    <location>
        <begin position="344"/>
        <end position="363"/>
    </location>
</feature>
<accession>A0AAV1C8B2</accession>
<evidence type="ECO:0000256" key="9">
    <source>
        <dbReference type="SAM" id="Phobius"/>
    </source>
</evidence>
<evidence type="ECO:0000313" key="10">
    <source>
        <dbReference type="EMBL" id="CAI9090793.1"/>
    </source>
</evidence>
<evidence type="ECO:0000256" key="2">
    <source>
        <dbReference type="ARBA" id="ARBA00007015"/>
    </source>
</evidence>